<dbReference type="AlphaFoldDB" id="B3T911"/>
<proteinExistence type="predicted"/>
<keyword evidence="2" id="KW-0830">Ubiquinone</keyword>
<feature type="transmembrane region" description="Helical" evidence="1">
    <location>
        <begin position="59"/>
        <end position="81"/>
    </location>
</feature>
<dbReference type="Gene3D" id="1.20.120.1200">
    <property type="entry name" value="NADH-ubiquinone/plastoquinone oxidoreductase chain 6, subunit NuoJ"/>
    <property type="match status" value="1"/>
</dbReference>
<dbReference type="PANTHER" id="PTHR33269:SF17">
    <property type="entry name" value="NADH-UBIQUINONE OXIDOREDUCTASE CHAIN 6"/>
    <property type="match status" value="1"/>
</dbReference>
<dbReference type="Pfam" id="PF00499">
    <property type="entry name" value="Oxidored_q3"/>
    <property type="match status" value="1"/>
</dbReference>
<reference evidence="2" key="1">
    <citation type="journal article" date="2008" name="ISME J.">
        <title>Genomic patterns of recombination, clonal divergence and environment in marine microbial populations.</title>
        <authorList>
            <person name="Konstantinidis K.T."/>
            <person name="Delong E.F."/>
        </authorList>
    </citation>
    <scope>NUCLEOTIDE SEQUENCE</scope>
</reference>
<feature type="transmembrane region" description="Helical" evidence="1">
    <location>
        <begin position="97"/>
        <end position="119"/>
    </location>
</feature>
<evidence type="ECO:0000256" key="1">
    <source>
        <dbReference type="SAM" id="Phobius"/>
    </source>
</evidence>
<feature type="transmembrane region" description="Helical" evidence="1">
    <location>
        <begin position="6"/>
        <end position="25"/>
    </location>
</feature>
<keyword evidence="1" id="KW-0812">Transmembrane</keyword>
<feature type="transmembrane region" description="Helical" evidence="1">
    <location>
        <begin position="139"/>
        <end position="164"/>
    </location>
</feature>
<dbReference type="InterPro" id="IPR001457">
    <property type="entry name" value="NADH_UbQ/plastoQ_OxRdtase_su6"/>
</dbReference>
<keyword evidence="1" id="KW-1133">Transmembrane helix</keyword>
<dbReference type="GO" id="GO:0008137">
    <property type="term" value="F:NADH dehydrogenase (ubiquinone) activity"/>
    <property type="evidence" value="ECO:0007669"/>
    <property type="project" value="InterPro"/>
</dbReference>
<gene>
    <name evidence="2" type="ORF">ALOHA_HF4000APKG6D3ctg5g6</name>
</gene>
<evidence type="ECO:0000313" key="2">
    <source>
        <dbReference type="EMBL" id="ABZ09070.1"/>
    </source>
</evidence>
<sequence length="177" mass="19250">MKRALNMVDALFLGIAVLTIVSAIAALEMRSLIYGGLALMGTLGGIAGFFILLDSPFVALFQIAVYVGSIAVLILFVIMLVKSELIFQKKEDPKRRYAGIALMLILMICLGAVIFNSGLSSITTEEPPVDYKEIGEDFLIYYWPALIAMALVLSGSITGALILARRQDAVEDEQRTD</sequence>
<keyword evidence="1" id="KW-0472">Membrane</keyword>
<feature type="transmembrane region" description="Helical" evidence="1">
    <location>
        <begin position="32"/>
        <end position="53"/>
    </location>
</feature>
<accession>B3T911</accession>
<dbReference type="EMBL" id="EU016643">
    <property type="protein sequence ID" value="ABZ09070.1"/>
    <property type="molecule type" value="Genomic_DNA"/>
</dbReference>
<dbReference type="InterPro" id="IPR042106">
    <property type="entry name" value="Nuo/plastoQ_OxRdtase_6_NuoJ"/>
</dbReference>
<dbReference type="PANTHER" id="PTHR33269">
    <property type="entry name" value="NADH-UBIQUINONE OXIDOREDUCTASE CHAIN 6"/>
    <property type="match status" value="1"/>
</dbReference>
<organism evidence="2">
    <name type="scientific">uncultured marine crenarchaeote HF4000_APKG6D3</name>
    <dbReference type="NCBI Taxonomy" id="455596"/>
    <lineage>
        <taxon>Archaea</taxon>
        <taxon>Nitrososphaerota</taxon>
        <taxon>Nitrososphaeria</taxon>
        <taxon>Nitrosopumilales</taxon>
        <taxon>environmental samples</taxon>
    </lineage>
</organism>
<protein>
    <submittedName>
        <fullName evidence="2">Putative NADH-ubiquinone/plastoquinone oxidoreductase chain 6</fullName>
    </submittedName>
</protein>
<name>B3T911_9ARCH</name>